<reference evidence="1" key="1">
    <citation type="submission" date="2022-10" db="EMBL/GenBank/DDBJ databases">
        <title>Tapping the CABI collections for fungal endophytes: first genome assemblies for Collariella, Neodidymelliopsis, Ascochyta clinopodiicola, Didymella pomorum, Didymosphaeria variabile, Neocosmospora piperis and Neocucurbitaria cava.</title>
        <authorList>
            <person name="Hill R."/>
        </authorList>
    </citation>
    <scope>NUCLEOTIDE SEQUENCE</scope>
    <source>
        <strain evidence="1">IMI 366586</strain>
    </source>
</reference>
<comment type="caution">
    <text evidence="1">The sequence shown here is derived from an EMBL/GenBank/DDBJ whole genome shotgun (WGS) entry which is preliminary data.</text>
</comment>
<proteinExistence type="predicted"/>
<dbReference type="AlphaFoldDB" id="A0A9W8TDV3"/>
<protein>
    <submittedName>
        <fullName evidence="1">Saccharopine dehydrogenase (NADP+, L-glutamate-forming)</fullName>
    </submittedName>
</protein>
<gene>
    <name evidence="1" type="primary">LYS9_2</name>
    <name evidence="1" type="ORF">N0V84_011776</name>
</gene>
<dbReference type="Gene3D" id="3.30.360.10">
    <property type="entry name" value="Dihydrodipicolinate Reductase, domain 2"/>
    <property type="match status" value="1"/>
</dbReference>
<dbReference type="EMBL" id="JAPEUR010000475">
    <property type="protein sequence ID" value="KAJ4308959.1"/>
    <property type="molecule type" value="Genomic_DNA"/>
</dbReference>
<keyword evidence="2" id="KW-1185">Reference proteome</keyword>
<evidence type="ECO:0000313" key="1">
    <source>
        <dbReference type="EMBL" id="KAJ4308959.1"/>
    </source>
</evidence>
<evidence type="ECO:0000313" key="2">
    <source>
        <dbReference type="Proteomes" id="UP001140502"/>
    </source>
</evidence>
<organism evidence="1 2">
    <name type="scientific">Fusarium piperis</name>
    <dbReference type="NCBI Taxonomy" id="1435070"/>
    <lineage>
        <taxon>Eukaryota</taxon>
        <taxon>Fungi</taxon>
        <taxon>Dikarya</taxon>
        <taxon>Ascomycota</taxon>
        <taxon>Pezizomycotina</taxon>
        <taxon>Sordariomycetes</taxon>
        <taxon>Hypocreomycetidae</taxon>
        <taxon>Hypocreales</taxon>
        <taxon>Nectriaceae</taxon>
        <taxon>Fusarium</taxon>
        <taxon>Fusarium solani species complex</taxon>
    </lineage>
</organism>
<sequence length="67" mass="7451">MQFKEGERDLVMLQNKDGSREVRTSTLVEYGDSEKGILGPMSGKINGPILKELKEECGIFCVEETVS</sequence>
<dbReference type="OrthoDB" id="10059875at2759"/>
<dbReference type="Proteomes" id="UP001140502">
    <property type="component" value="Unassembled WGS sequence"/>
</dbReference>
<name>A0A9W8TDV3_9HYPO</name>
<accession>A0A9W8TDV3</accession>